<gene>
    <name evidence="4" type="ORF">FMM08_03120</name>
</gene>
<name>A0A5C8ZKZ9_9ACTN</name>
<comment type="caution">
    <text evidence="4">The sequence shown here is derived from an EMBL/GenBank/DDBJ whole genome shotgun (WGS) entry which is preliminary data.</text>
</comment>
<feature type="domain" description="PPM-type phosphatase" evidence="3">
    <location>
        <begin position="124"/>
        <end position="208"/>
    </location>
</feature>
<dbReference type="InterPro" id="IPR036457">
    <property type="entry name" value="PPM-type-like_dom_sf"/>
</dbReference>
<dbReference type="PANTHER" id="PTHR43156">
    <property type="entry name" value="STAGE II SPORULATION PROTEIN E-RELATED"/>
    <property type="match status" value="1"/>
</dbReference>
<sequence>MDVLASALVVRIDHSPLEAEGGLGRITWSSAGHPPPILLIPPPTLPSLTLSTLAIPAPRSAVDRQVPARGAGAGAGTGHCPCEPGGLPGGARALVLHASADRELHGTHERGPVLGLTGVGDCDVLLGVGTGTERIDHSCQMPPEATLLLYTDGLVERRDADLDIGTRALCQVLEAEAARELDALLDEGLRQLVGAGHGDDVAVLAVRARRVEALHPVATGAIHRAGPADAAGTAPGARRDGTRRR</sequence>
<dbReference type="GO" id="GO:0016791">
    <property type="term" value="F:phosphatase activity"/>
    <property type="evidence" value="ECO:0007669"/>
    <property type="project" value="TreeGrafter"/>
</dbReference>
<evidence type="ECO:0000313" key="5">
    <source>
        <dbReference type="Proteomes" id="UP000321234"/>
    </source>
</evidence>
<evidence type="ECO:0000256" key="2">
    <source>
        <dbReference type="SAM" id="MobiDB-lite"/>
    </source>
</evidence>
<dbReference type="Gene3D" id="3.60.40.10">
    <property type="entry name" value="PPM-type phosphatase domain"/>
    <property type="match status" value="1"/>
</dbReference>
<reference evidence="4 5" key="1">
    <citation type="submission" date="2019-07" db="EMBL/GenBank/DDBJ databases">
        <title>Quadrisphaera sp. strain DD2A genome sequencing and assembly.</title>
        <authorList>
            <person name="Kim I."/>
        </authorList>
    </citation>
    <scope>NUCLEOTIDE SEQUENCE [LARGE SCALE GENOMIC DNA]</scope>
    <source>
        <strain evidence="4 5">DD2A</strain>
    </source>
</reference>
<dbReference type="OrthoDB" id="4325132at2"/>
<evidence type="ECO:0000259" key="3">
    <source>
        <dbReference type="Pfam" id="PF07228"/>
    </source>
</evidence>
<feature type="compositionally biased region" description="Low complexity" evidence="2">
    <location>
        <begin position="224"/>
        <end position="236"/>
    </location>
</feature>
<protein>
    <submittedName>
        <fullName evidence="4">SpoIIE family protein phosphatase</fullName>
    </submittedName>
</protein>
<dbReference type="Pfam" id="PF07228">
    <property type="entry name" value="SpoIIE"/>
    <property type="match status" value="1"/>
</dbReference>
<organism evidence="4 5">
    <name type="scientific">Quadrisphaera setariae</name>
    <dbReference type="NCBI Taxonomy" id="2593304"/>
    <lineage>
        <taxon>Bacteria</taxon>
        <taxon>Bacillati</taxon>
        <taxon>Actinomycetota</taxon>
        <taxon>Actinomycetes</taxon>
        <taxon>Kineosporiales</taxon>
        <taxon>Kineosporiaceae</taxon>
        <taxon>Quadrisphaera</taxon>
    </lineage>
</organism>
<keyword evidence="5" id="KW-1185">Reference proteome</keyword>
<dbReference type="EMBL" id="VKAC01000001">
    <property type="protein sequence ID" value="TXR58314.1"/>
    <property type="molecule type" value="Genomic_DNA"/>
</dbReference>
<dbReference type="AlphaFoldDB" id="A0A5C8ZKZ9"/>
<dbReference type="InterPro" id="IPR001932">
    <property type="entry name" value="PPM-type_phosphatase-like_dom"/>
</dbReference>
<keyword evidence="1" id="KW-0378">Hydrolase</keyword>
<feature type="region of interest" description="Disordered" evidence="2">
    <location>
        <begin position="224"/>
        <end position="245"/>
    </location>
</feature>
<proteinExistence type="predicted"/>
<dbReference type="Proteomes" id="UP000321234">
    <property type="component" value="Unassembled WGS sequence"/>
</dbReference>
<dbReference type="PANTHER" id="PTHR43156:SF2">
    <property type="entry name" value="STAGE II SPORULATION PROTEIN E"/>
    <property type="match status" value="1"/>
</dbReference>
<evidence type="ECO:0000256" key="1">
    <source>
        <dbReference type="ARBA" id="ARBA00022801"/>
    </source>
</evidence>
<evidence type="ECO:0000313" key="4">
    <source>
        <dbReference type="EMBL" id="TXR58314.1"/>
    </source>
</evidence>
<accession>A0A5C8ZKZ9</accession>
<dbReference type="InterPro" id="IPR052016">
    <property type="entry name" value="Bact_Sigma-Reg"/>
</dbReference>